<feature type="transmembrane region" description="Helical" evidence="2">
    <location>
        <begin position="110"/>
        <end position="133"/>
    </location>
</feature>
<dbReference type="InterPro" id="IPR011162">
    <property type="entry name" value="MHC_I/II-like_Ag-recog"/>
</dbReference>
<keyword evidence="4" id="KW-1185">Reference proteome</keyword>
<dbReference type="Gene3D" id="3.30.500.10">
    <property type="entry name" value="MHC class I-like antigen recognition-like"/>
    <property type="match status" value="1"/>
</dbReference>
<accession>A0A8C3FLS1</accession>
<evidence type="ECO:0000313" key="4">
    <source>
        <dbReference type="Proteomes" id="UP000694380"/>
    </source>
</evidence>
<evidence type="ECO:0008006" key="5">
    <source>
        <dbReference type="Google" id="ProtNLM"/>
    </source>
</evidence>
<keyword evidence="1" id="KW-0325">Glycoprotein</keyword>
<sequence>EIVNAPASFFLHDPCLLMSFSVSLSATHSLRDFRTAVSDPEPGLPAYVSCDSDSGLYKPRAQWIKDNVGADYWERGTKLQKASLPQNPVPEQDTPRTGDLSHSLNLEPHLGLGFGVFVCIILLCGVLVTKWCLSSSLQHSPAQNAIVCLWSFGRLGF</sequence>
<keyword evidence="2" id="KW-0472">Membrane</keyword>
<keyword evidence="2" id="KW-1133">Transmembrane helix</keyword>
<keyword evidence="2" id="KW-0812">Transmembrane</keyword>
<evidence type="ECO:0000256" key="2">
    <source>
        <dbReference type="SAM" id="Phobius"/>
    </source>
</evidence>
<dbReference type="Proteomes" id="UP000694380">
    <property type="component" value="Unplaced"/>
</dbReference>
<evidence type="ECO:0000256" key="1">
    <source>
        <dbReference type="ARBA" id="ARBA00023180"/>
    </source>
</evidence>
<reference evidence="3" key="1">
    <citation type="submission" date="2025-08" db="UniProtKB">
        <authorList>
            <consortium name="Ensembl"/>
        </authorList>
    </citation>
    <scope>IDENTIFICATION</scope>
</reference>
<proteinExistence type="predicted"/>
<dbReference type="Ensembl" id="ENSCPBT00000009230.1">
    <property type="protein sequence ID" value="ENSCPBP00000007651.1"/>
    <property type="gene ID" value="ENSCPBG00000006028.1"/>
</dbReference>
<reference evidence="3" key="2">
    <citation type="submission" date="2025-09" db="UniProtKB">
        <authorList>
            <consortium name="Ensembl"/>
        </authorList>
    </citation>
    <scope>IDENTIFICATION</scope>
</reference>
<dbReference type="AlphaFoldDB" id="A0A8C3FLS1"/>
<dbReference type="SUPFAM" id="SSF54452">
    <property type="entry name" value="MHC antigen-recognition domain"/>
    <property type="match status" value="1"/>
</dbReference>
<dbReference type="InterPro" id="IPR037055">
    <property type="entry name" value="MHC_I-like_Ag-recog_sf"/>
</dbReference>
<organism evidence="3 4">
    <name type="scientific">Chrysemys picta bellii</name>
    <name type="common">Western painted turtle</name>
    <name type="synonym">Emys bellii</name>
    <dbReference type="NCBI Taxonomy" id="8478"/>
    <lineage>
        <taxon>Eukaryota</taxon>
        <taxon>Metazoa</taxon>
        <taxon>Chordata</taxon>
        <taxon>Craniata</taxon>
        <taxon>Vertebrata</taxon>
        <taxon>Euteleostomi</taxon>
        <taxon>Archelosauria</taxon>
        <taxon>Testudinata</taxon>
        <taxon>Testudines</taxon>
        <taxon>Cryptodira</taxon>
        <taxon>Durocryptodira</taxon>
        <taxon>Testudinoidea</taxon>
        <taxon>Emydidae</taxon>
        <taxon>Chrysemys</taxon>
    </lineage>
</organism>
<name>A0A8C3FLS1_CHRPI</name>
<protein>
    <recommendedName>
        <fullName evidence="5">MHC class I antigen</fullName>
    </recommendedName>
</protein>
<evidence type="ECO:0000313" key="3">
    <source>
        <dbReference type="Ensembl" id="ENSCPBP00000007651.1"/>
    </source>
</evidence>